<organism evidence="1 2">
    <name type="scientific">Fibrobacter intestinalis</name>
    <dbReference type="NCBI Taxonomy" id="28122"/>
    <lineage>
        <taxon>Bacteria</taxon>
        <taxon>Pseudomonadati</taxon>
        <taxon>Fibrobacterota</taxon>
        <taxon>Fibrobacteria</taxon>
        <taxon>Fibrobacterales</taxon>
        <taxon>Fibrobacteraceae</taxon>
        <taxon>Fibrobacter</taxon>
    </lineage>
</organism>
<sequence>MTKETVQPREKVLVKTKEELQELIQKEVEKDPKADLNFIDVSQITDMSGIFSES</sequence>
<accession>A0A1T4RX31</accession>
<dbReference type="EMBL" id="FUWU01000093">
    <property type="protein sequence ID" value="SKA20308.1"/>
    <property type="molecule type" value="Genomic_DNA"/>
</dbReference>
<evidence type="ECO:0000313" key="2">
    <source>
        <dbReference type="Proteomes" id="UP000190449"/>
    </source>
</evidence>
<protein>
    <submittedName>
        <fullName evidence="1">Uncharacterized protein</fullName>
    </submittedName>
</protein>
<reference evidence="1 2" key="1">
    <citation type="submission" date="2017-02" db="EMBL/GenBank/DDBJ databases">
        <authorList>
            <person name="Peterson S.W."/>
        </authorList>
    </citation>
    <scope>NUCLEOTIDE SEQUENCE [LARGE SCALE GENOMIC DNA]</scope>
    <source>
        <strain evidence="1 2">ATCC 43854</strain>
    </source>
</reference>
<dbReference type="STRING" id="28122.SAMN02745108_02883"/>
<proteinExistence type="predicted"/>
<gene>
    <name evidence="1" type="ORF">SAMN02745108_02883</name>
</gene>
<evidence type="ECO:0000313" key="1">
    <source>
        <dbReference type="EMBL" id="SKA20308.1"/>
    </source>
</evidence>
<name>A0A1T4RX31_9BACT</name>
<dbReference type="AlphaFoldDB" id="A0A1T4RX31"/>
<dbReference type="RefSeq" id="WP_233134224.1">
    <property type="nucleotide sequence ID" value="NZ_FUWU01000093.1"/>
</dbReference>
<dbReference type="Proteomes" id="UP000190449">
    <property type="component" value="Unassembled WGS sequence"/>
</dbReference>